<dbReference type="Proteomes" id="UP000035722">
    <property type="component" value="Unassembled WGS sequence"/>
</dbReference>
<reference evidence="3" key="1">
    <citation type="journal article" date="2014" name="Genome Announc.">
        <title>Genome Sequence of Arthrobacter siccitolerans 4J27, a Xeroprotectant-Producing Desiccation-Tolerant Microorganism.</title>
        <authorList>
            <person name="Manzanera M."/>
            <person name="Santa-Cruz-Calvo L."/>
            <person name="Vilchez J.I."/>
            <person name="Garcia-Fontana C."/>
            <person name="Silva-Castro G.A."/>
            <person name="Calvo C."/>
            <person name="Gonzalez-Lopez J."/>
        </authorList>
    </citation>
    <scope>NUCLEOTIDE SEQUENCE [LARGE SCALE GENOMIC DNA]</scope>
    <source>
        <strain evidence="3">4J27</strain>
    </source>
</reference>
<organism evidence="2 3">
    <name type="scientific">Pseudarthrobacter siccitolerans</name>
    <dbReference type="NCBI Taxonomy" id="861266"/>
    <lineage>
        <taxon>Bacteria</taxon>
        <taxon>Bacillati</taxon>
        <taxon>Actinomycetota</taxon>
        <taxon>Actinomycetes</taxon>
        <taxon>Micrococcales</taxon>
        <taxon>Micrococcaceae</taxon>
        <taxon>Pseudarthrobacter</taxon>
    </lineage>
</organism>
<feature type="domain" description="DUF6457" evidence="1">
    <location>
        <begin position="25"/>
        <end position="105"/>
    </location>
</feature>
<proteinExistence type="predicted"/>
<dbReference type="STRING" id="861266.ARTSIC4J27_3274"/>
<dbReference type="AlphaFoldDB" id="A0A024H695"/>
<comment type="caution">
    <text evidence="2">The sequence shown here is derived from an EMBL/GenBank/DDBJ whole genome shotgun (WGS) entry which is preliminary data.</text>
</comment>
<name>A0A024H695_9MICC</name>
<dbReference type="InterPro" id="IPR045598">
    <property type="entry name" value="DUF6457"/>
</dbReference>
<dbReference type="Pfam" id="PF20058">
    <property type="entry name" value="DUF6457"/>
    <property type="match status" value="1"/>
</dbReference>
<dbReference type="EMBL" id="CAQI01000048">
    <property type="protein sequence ID" value="CCQ47294.1"/>
    <property type="molecule type" value="Genomic_DNA"/>
</dbReference>
<sequence>MSAPEAASRRATLMKEQTMAVSDEEAQVLEQWSNRLAQALQILDLKVDNELLLDLARRSADSIIHPAAPVTTFLVGYAAGLEAGTGSAGSREASSAAVQRAASVAFGLCEDGHDGGPASQGWADTAQ</sequence>
<protein>
    <submittedName>
        <fullName evidence="2">Molybdopterin-guanine dinucleotide biosynthesis protein</fullName>
    </submittedName>
</protein>
<accession>A0A024H695</accession>
<keyword evidence="3" id="KW-1185">Reference proteome</keyword>
<evidence type="ECO:0000259" key="1">
    <source>
        <dbReference type="Pfam" id="PF20058"/>
    </source>
</evidence>
<evidence type="ECO:0000313" key="2">
    <source>
        <dbReference type="EMBL" id="CCQ47294.1"/>
    </source>
</evidence>
<evidence type="ECO:0000313" key="3">
    <source>
        <dbReference type="Proteomes" id="UP000035722"/>
    </source>
</evidence>
<gene>
    <name evidence="2" type="ORF">ARTSIC4J27_3274</name>
</gene>